<dbReference type="GO" id="GO:0005507">
    <property type="term" value="F:copper ion binding"/>
    <property type="evidence" value="ECO:0007669"/>
    <property type="project" value="InterPro"/>
</dbReference>
<evidence type="ECO:0000256" key="3">
    <source>
        <dbReference type="ARBA" id="ARBA00023008"/>
    </source>
</evidence>
<keyword evidence="7" id="KW-1185">Reference proteome</keyword>
<evidence type="ECO:0000256" key="4">
    <source>
        <dbReference type="SAM" id="Phobius"/>
    </source>
</evidence>
<dbReference type="Proteomes" id="UP000184028">
    <property type="component" value="Unassembled WGS sequence"/>
</dbReference>
<evidence type="ECO:0000313" key="7">
    <source>
        <dbReference type="Proteomes" id="UP000184028"/>
    </source>
</evidence>
<dbReference type="PANTHER" id="PTHR11709">
    <property type="entry name" value="MULTI-COPPER OXIDASE"/>
    <property type="match status" value="1"/>
</dbReference>
<organism evidence="6 7">
    <name type="scientific">Flavobacterium chilense</name>
    <dbReference type="NCBI Taxonomy" id="946677"/>
    <lineage>
        <taxon>Bacteria</taxon>
        <taxon>Pseudomonadati</taxon>
        <taxon>Bacteroidota</taxon>
        <taxon>Flavobacteriia</taxon>
        <taxon>Flavobacteriales</taxon>
        <taxon>Flavobacteriaceae</taxon>
        <taxon>Flavobacterium</taxon>
    </lineage>
</organism>
<feature type="domain" description="Plastocyanin-like" evidence="5">
    <location>
        <begin position="67"/>
        <end position="162"/>
    </location>
</feature>
<dbReference type="InterPro" id="IPR008972">
    <property type="entry name" value="Cupredoxin"/>
</dbReference>
<name>A0A1M7HUU5_9FLAO</name>
<dbReference type="EMBL" id="FRBT01000005">
    <property type="protein sequence ID" value="SHM32254.1"/>
    <property type="molecule type" value="Genomic_DNA"/>
</dbReference>
<dbReference type="Gene3D" id="2.60.40.420">
    <property type="entry name" value="Cupredoxins - blue copper proteins"/>
    <property type="match status" value="1"/>
</dbReference>
<proteinExistence type="predicted"/>
<dbReference type="STRING" id="946677.SAMN05444484_105138"/>
<evidence type="ECO:0000256" key="2">
    <source>
        <dbReference type="ARBA" id="ARBA00023002"/>
    </source>
</evidence>
<dbReference type="SUPFAM" id="SSF49503">
    <property type="entry name" value="Cupredoxins"/>
    <property type="match status" value="1"/>
</dbReference>
<dbReference type="InterPro" id="IPR045087">
    <property type="entry name" value="Cu-oxidase_fam"/>
</dbReference>
<dbReference type="Pfam" id="PF07732">
    <property type="entry name" value="Cu-oxidase_3"/>
    <property type="match status" value="1"/>
</dbReference>
<evidence type="ECO:0000256" key="1">
    <source>
        <dbReference type="ARBA" id="ARBA00022723"/>
    </source>
</evidence>
<dbReference type="InterPro" id="IPR011707">
    <property type="entry name" value="Cu-oxidase-like_N"/>
</dbReference>
<dbReference type="AlphaFoldDB" id="A0A1M7HUU5"/>
<keyword evidence="1" id="KW-0479">Metal-binding</keyword>
<accession>A0A1M7HUU5</accession>
<keyword evidence="4" id="KW-0812">Transmembrane</keyword>
<keyword evidence="2" id="KW-0560">Oxidoreductase</keyword>
<dbReference type="PANTHER" id="PTHR11709:SF394">
    <property type="entry name" value="FI03373P-RELATED"/>
    <property type="match status" value="1"/>
</dbReference>
<reference evidence="7" key="1">
    <citation type="submission" date="2016-11" db="EMBL/GenBank/DDBJ databases">
        <authorList>
            <person name="Varghese N."/>
            <person name="Submissions S."/>
        </authorList>
    </citation>
    <scope>NUCLEOTIDE SEQUENCE [LARGE SCALE GENOMIC DNA]</scope>
    <source>
        <strain evidence="7">DSM 24724</strain>
    </source>
</reference>
<keyword evidence="4" id="KW-1133">Transmembrane helix</keyword>
<evidence type="ECO:0000259" key="5">
    <source>
        <dbReference type="Pfam" id="PF07732"/>
    </source>
</evidence>
<feature type="transmembrane region" description="Helical" evidence="4">
    <location>
        <begin position="12"/>
        <end position="29"/>
    </location>
</feature>
<gene>
    <name evidence="6" type="ORF">SAMN05444484_105138</name>
</gene>
<dbReference type="RefSeq" id="WP_245179097.1">
    <property type="nucleotide sequence ID" value="NZ_FRBT01000005.1"/>
</dbReference>
<keyword evidence="3" id="KW-0186">Copper</keyword>
<sequence length="321" mass="36340">MLNNLSVAMKAFYKILFVVSFLFVTSFLFSQNERLIIGRTTGKLALSNKTTIRTFGFASSLSGQITLPGYAIEAQEGDEVNIDFWNISQGNPVSLYCKEIEFVQRSKDNEIMKVKEPVHHMEHGFYSFQAKKAGTYLYYSPENYPFNLQAGMFGVIIIRSEEKDAAVVKPSKEILWCSNEIDPKWHTDAIMGTEYDVSNKAVVLPEYKPNYFLINGETALKNKGLQSLEHKNEAVLLRLVNAGLYRHEIQFPLSTKIGFISGNQTHITTSSTGYNIQLDLGECLELHVFLGDTPQKGKISYQFIDPVSNKVFHQADIPVFY</sequence>
<evidence type="ECO:0000313" key="6">
    <source>
        <dbReference type="EMBL" id="SHM32254.1"/>
    </source>
</evidence>
<keyword evidence="4" id="KW-0472">Membrane</keyword>
<dbReference type="GO" id="GO:0016491">
    <property type="term" value="F:oxidoreductase activity"/>
    <property type="evidence" value="ECO:0007669"/>
    <property type="project" value="UniProtKB-KW"/>
</dbReference>
<protein>
    <submittedName>
        <fullName evidence="6">Multicopper oxidase</fullName>
    </submittedName>
</protein>